<evidence type="ECO:0000313" key="4">
    <source>
        <dbReference type="Proteomes" id="UP001187192"/>
    </source>
</evidence>
<reference evidence="3" key="1">
    <citation type="submission" date="2023-07" db="EMBL/GenBank/DDBJ databases">
        <title>draft genome sequence of fig (Ficus carica).</title>
        <authorList>
            <person name="Takahashi T."/>
            <person name="Nishimura K."/>
        </authorList>
    </citation>
    <scope>NUCLEOTIDE SEQUENCE</scope>
</reference>
<comment type="caution">
    <text evidence="3">The sequence shown here is derived from an EMBL/GenBank/DDBJ whole genome shotgun (WGS) entry which is preliminary data.</text>
</comment>
<gene>
    <name evidence="3" type="ORF">TIFTF001_033670</name>
</gene>
<keyword evidence="4" id="KW-1185">Reference proteome</keyword>
<dbReference type="Pfam" id="PF03101">
    <property type="entry name" value="FAR1"/>
    <property type="match status" value="1"/>
</dbReference>
<feature type="compositionally biased region" description="Polar residues" evidence="1">
    <location>
        <begin position="399"/>
        <end position="416"/>
    </location>
</feature>
<proteinExistence type="predicted"/>
<feature type="region of interest" description="Disordered" evidence="1">
    <location>
        <begin position="389"/>
        <end position="422"/>
    </location>
</feature>
<dbReference type="PANTHER" id="PTHR47718">
    <property type="entry name" value="OS01G0519700 PROTEIN"/>
    <property type="match status" value="1"/>
</dbReference>
<feature type="region of interest" description="Disordered" evidence="1">
    <location>
        <begin position="119"/>
        <end position="175"/>
    </location>
</feature>
<feature type="domain" description="FAR1" evidence="2">
    <location>
        <begin position="33"/>
        <end position="119"/>
    </location>
</feature>
<dbReference type="EMBL" id="BTGU01000187">
    <property type="protein sequence ID" value="GMN64600.1"/>
    <property type="molecule type" value="Genomic_DNA"/>
</dbReference>
<feature type="compositionally biased region" description="Polar residues" evidence="1">
    <location>
        <begin position="130"/>
        <end position="140"/>
    </location>
</feature>
<dbReference type="InterPro" id="IPR004330">
    <property type="entry name" value="FAR1_DNA_bnd_dom"/>
</dbReference>
<evidence type="ECO:0000259" key="2">
    <source>
        <dbReference type="Pfam" id="PF03101"/>
    </source>
</evidence>
<protein>
    <recommendedName>
        <fullName evidence="2">FAR1 domain-containing protein</fullName>
    </recommendedName>
</protein>
<evidence type="ECO:0000256" key="1">
    <source>
        <dbReference type="SAM" id="MobiDB-lite"/>
    </source>
</evidence>
<name>A0AA88E167_FICCA</name>
<feature type="compositionally biased region" description="Basic and acidic residues" evidence="1">
    <location>
        <begin position="119"/>
        <end position="128"/>
    </location>
</feature>
<accession>A0AA88E167</accession>
<dbReference type="PANTHER" id="PTHR47718:SF17">
    <property type="entry name" value="PROTEIN FAR1-RELATED SEQUENCE 5-LIKE"/>
    <property type="match status" value="1"/>
</dbReference>
<dbReference type="AlphaFoldDB" id="A0AA88E167"/>
<dbReference type="Proteomes" id="UP001187192">
    <property type="component" value="Unassembled WGS sequence"/>
</dbReference>
<evidence type="ECO:0000313" key="3">
    <source>
        <dbReference type="EMBL" id="GMN64600.1"/>
    </source>
</evidence>
<organism evidence="3 4">
    <name type="scientific">Ficus carica</name>
    <name type="common">Common fig</name>
    <dbReference type="NCBI Taxonomy" id="3494"/>
    <lineage>
        <taxon>Eukaryota</taxon>
        <taxon>Viridiplantae</taxon>
        <taxon>Streptophyta</taxon>
        <taxon>Embryophyta</taxon>
        <taxon>Tracheophyta</taxon>
        <taxon>Spermatophyta</taxon>
        <taxon>Magnoliopsida</taxon>
        <taxon>eudicotyledons</taxon>
        <taxon>Gunneridae</taxon>
        <taxon>Pentapetalae</taxon>
        <taxon>rosids</taxon>
        <taxon>fabids</taxon>
        <taxon>Rosales</taxon>
        <taxon>Moraceae</taxon>
        <taxon>Ficeae</taxon>
        <taxon>Ficus</taxon>
    </lineage>
</organism>
<feature type="compositionally biased region" description="Basic and acidic residues" evidence="1">
    <location>
        <begin position="147"/>
        <end position="171"/>
    </location>
</feature>
<sequence length="422" mass="48409">MESETAPSDHECGQMLVVPQCGMEFPSEERAYNFYKNYAARLGFKVRKGKVQRTSNGMIQKRIFLCSKEGERSKKISGETPRYKRKETRTGCKAEIRIELKNSKWVIYGCSLEHNHELERPGQRHESDTYPDNSQVSVRESNVDGARVVDKEAGTAENRSSEEVGQRHESDTYPDNSQVAVRESIVDGARVVDTEGGTAENRSPVEVEQDFENEWKILMEDFELQEDPWLATLYKSWEKWSPVFSKVPSDFELFIEFKNPFHVFPSWTPEIATLSDVLDKYLERLQQLRLKELKSDSLTMPRQRRFGMEKHAVGVYTPEVFVDFKLEFEGIMSLAMEESVATEKTRAIVERHLDLALRETAKSLETKFWETDSRGDDVDNDEICCGERHCPFGKRKKIGSTSSSDNEVHESASSSDNEVHGS</sequence>